<name>U5EU22_9DIPT</name>
<keyword evidence="1" id="KW-0687">Ribonucleoprotein</keyword>
<dbReference type="Pfam" id="PF14978">
    <property type="entry name" value="MRP-63"/>
    <property type="match status" value="1"/>
</dbReference>
<dbReference type="PANTHER" id="PTHR14520:SF4">
    <property type="entry name" value="LARGE RIBOSOMAL SUBUNIT PROTEIN ML63"/>
    <property type="match status" value="1"/>
</dbReference>
<evidence type="ECO:0000313" key="1">
    <source>
        <dbReference type="EMBL" id="JAB57346.1"/>
    </source>
</evidence>
<sequence length="106" mass="12659">MRLTQFLAMKKHIKGHLFRGKYRLVKIVTPNAKQMLIEDYQQQEENMVLLMKPYLTLEQSSGHAKALKKGEKMMQKFKDEAFAQKQRPNITIWDRLSHLDVKNNWE</sequence>
<keyword evidence="1" id="KW-0689">Ribosomal protein</keyword>
<dbReference type="PANTHER" id="PTHR14520">
    <property type="entry name" value="MITOCHONDRIAL RIBOSOMAL PROTEIN 63"/>
    <property type="match status" value="1"/>
</dbReference>
<organism evidence="1">
    <name type="scientific">Corethrella appendiculata</name>
    <dbReference type="NCBI Taxonomy" id="1370023"/>
    <lineage>
        <taxon>Eukaryota</taxon>
        <taxon>Metazoa</taxon>
        <taxon>Ecdysozoa</taxon>
        <taxon>Arthropoda</taxon>
        <taxon>Hexapoda</taxon>
        <taxon>Insecta</taxon>
        <taxon>Pterygota</taxon>
        <taxon>Neoptera</taxon>
        <taxon>Endopterygota</taxon>
        <taxon>Diptera</taxon>
        <taxon>Nematocera</taxon>
        <taxon>Culicoidea</taxon>
        <taxon>Chaoboridae</taxon>
        <taxon>Corethrella</taxon>
    </lineage>
</organism>
<dbReference type="EMBL" id="GANO01002525">
    <property type="protein sequence ID" value="JAB57346.1"/>
    <property type="molecule type" value="mRNA"/>
</dbReference>
<proteinExistence type="evidence at transcript level"/>
<dbReference type="GO" id="GO:0005761">
    <property type="term" value="C:mitochondrial ribosome"/>
    <property type="evidence" value="ECO:0007669"/>
    <property type="project" value="InterPro"/>
</dbReference>
<reference evidence="1" key="1">
    <citation type="journal article" date="2014" name="Insect Biochem. Mol. Biol.">
        <title>An insight into the sialome of the frog biting fly, Corethrella appendiculata.</title>
        <authorList>
            <person name="Ribeiro J.M.C."/>
            <person name="Chagas A.C."/>
            <person name="Pham V.M."/>
            <person name="Lounibos L.P."/>
            <person name="Calvo E."/>
        </authorList>
    </citation>
    <scope>NUCLEOTIDE SEQUENCE</scope>
    <source>
        <tissue evidence="1">Salivary glands</tissue>
    </source>
</reference>
<dbReference type="GO" id="GO:0003735">
    <property type="term" value="F:structural constituent of ribosome"/>
    <property type="evidence" value="ECO:0007669"/>
    <property type="project" value="TreeGrafter"/>
</dbReference>
<dbReference type="GO" id="GO:0032543">
    <property type="term" value="P:mitochondrial translation"/>
    <property type="evidence" value="ECO:0007669"/>
    <property type="project" value="TreeGrafter"/>
</dbReference>
<accession>U5EU22</accession>
<dbReference type="InterPro" id="IPR016576">
    <property type="entry name" value="Ribosomal_mL63"/>
</dbReference>
<protein>
    <submittedName>
        <fullName evidence="1">Putative ribosomal protein 63 mitochondrial</fullName>
    </submittedName>
</protein>
<dbReference type="AlphaFoldDB" id="U5EU22"/>